<keyword evidence="8 10" id="KW-0472">Membrane</keyword>
<dbReference type="GO" id="GO:0015297">
    <property type="term" value="F:antiporter activity"/>
    <property type="evidence" value="ECO:0007669"/>
    <property type="project" value="InterPro"/>
</dbReference>
<reference evidence="13 14" key="1">
    <citation type="journal article" date="2021" name="Commun. Biol.">
        <title>The genome of Shorea leprosula (Dipterocarpaceae) highlights the ecological relevance of drought in aseasonal tropical rainforests.</title>
        <authorList>
            <person name="Ng K.K.S."/>
            <person name="Kobayashi M.J."/>
            <person name="Fawcett J.A."/>
            <person name="Hatakeyama M."/>
            <person name="Paape T."/>
            <person name="Ng C.H."/>
            <person name="Ang C.C."/>
            <person name="Tnah L.H."/>
            <person name="Lee C.T."/>
            <person name="Nishiyama T."/>
            <person name="Sese J."/>
            <person name="O'Brien M.J."/>
            <person name="Copetti D."/>
            <person name="Mohd Noor M.I."/>
            <person name="Ong R.C."/>
            <person name="Putra M."/>
            <person name="Sireger I.Z."/>
            <person name="Indrioko S."/>
            <person name="Kosugi Y."/>
            <person name="Izuno A."/>
            <person name="Isagi Y."/>
            <person name="Lee S.L."/>
            <person name="Shimizu K.K."/>
        </authorList>
    </citation>
    <scope>NUCLEOTIDE SEQUENCE [LARGE SCALE GENOMIC DNA]</scope>
    <source>
        <strain evidence="13">214</strain>
    </source>
</reference>
<evidence type="ECO:0000259" key="11">
    <source>
        <dbReference type="Pfam" id="PF00999"/>
    </source>
</evidence>
<feature type="transmembrane region" description="Helical" evidence="10">
    <location>
        <begin position="368"/>
        <end position="389"/>
    </location>
</feature>
<dbReference type="GO" id="GO:1902600">
    <property type="term" value="P:proton transmembrane transport"/>
    <property type="evidence" value="ECO:0007669"/>
    <property type="project" value="InterPro"/>
</dbReference>
<comment type="similarity">
    <text evidence="9">Belongs to the monovalent cation:proton antiporter 2 (CPA2) transporter (TC 2.A.37) family. CHX (TC 2.A.37.4) subfamily.</text>
</comment>
<dbReference type="InterPro" id="IPR057291">
    <property type="entry name" value="CHX17_2nd"/>
</dbReference>
<feature type="transmembrane region" description="Helical" evidence="10">
    <location>
        <begin position="216"/>
        <end position="239"/>
    </location>
</feature>
<dbReference type="GO" id="GO:0016020">
    <property type="term" value="C:membrane"/>
    <property type="evidence" value="ECO:0007669"/>
    <property type="project" value="UniProtKB-SubCell"/>
</dbReference>
<keyword evidence="5" id="KW-0630">Potassium</keyword>
<keyword evidence="3" id="KW-0633">Potassium transport</keyword>
<dbReference type="InterPro" id="IPR038770">
    <property type="entry name" value="Na+/solute_symporter_sf"/>
</dbReference>
<keyword evidence="4 10" id="KW-0812">Transmembrane</keyword>
<keyword evidence="2" id="KW-0813">Transport</keyword>
<evidence type="ECO:0000313" key="13">
    <source>
        <dbReference type="EMBL" id="GKU88563.1"/>
    </source>
</evidence>
<feature type="transmembrane region" description="Helical" evidence="10">
    <location>
        <begin position="245"/>
        <end position="270"/>
    </location>
</feature>
<keyword evidence="6 10" id="KW-1133">Transmembrane helix</keyword>
<feature type="transmembrane region" description="Helical" evidence="10">
    <location>
        <begin position="53"/>
        <end position="70"/>
    </location>
</feature>
<dbReference type="PANTHER" id="PTHR32468:SF74">
    <property type="entry name" value="CATION_H(+) ANTIPORTER 21-RELATED"/>
    <property type="match status" value="1"/>
</dbReference>
<evidence type="ECO:0000256" key="2">
    <source>
        <dbReference type="ARBA" id="ARBA00022448"/>
    </source>
</evidence>
<dbReference type="PANTHER" id="PTHR32468">
    <property type="entry name" value="CATION/H + ANTIPORTER"/>
    <property type="match status" value="1"/>
</dbReference>
<dbReference type="Gene3D" id="1.20.1530.20">
    <property type="match status" value="1"/>
</dbReference>
<feature type="domain" description="Cation/H(+) antiporter central" evidence="12">
    <location>
        <begin position="508"/>
        <end position="643"/>
    </location>
</feature>
<keyword evidence="14" id="KW-1185">Reference proteome</keyword>
<dbReference type="GO" id="GO:0006813">
    <property type="term" value="P:potassium ion transport"/>
    <property type="evidence" value="ECO:0007669"/>
    <property type="project" value="UniProtKB-KW"/>
</dbReference>
<evidence type="ECO:0000256" key="7">
    <source>
        <dbReference type="ARBA" id="ARBA00023065"/>
    </source>
</evidence>
<evidence type="ECO:0000256" key="6">
    <source>
        <dbReference type="ARBA" id="ARBA00022989"/>
    </source>
</evidence>
<dbReference type="Pfam" id="PF00999">
    <property type="entry name" value="Na_H_Exchanger"/>
    <property type="match status" value="1"/>
</dbReference>
<dbReference type="EMBL" id="BPVZ01000002">
    <property type="protein sequence ID" value="GKU88563.1"/>
    <property type="molecule type" value="Genomic_DNA"/>
</dbReference>
<proteinExistence type="inferred from homology"/>
<feature type="transmembrane region" description="Helical" evidence="10">
    <location>
        <begin position="146"/>
        <end position="165"/>
    </location>
</feature>
<feature type="transmembrane region" description="Helical" evidence="10">
    <location>
        <begin position="401"/>
        <end position="419"/>
    </location>
</feature>
<evidence type="ECO:0008006" key="15">
    <source>
        <dbReference type="Google" id="ProtNLM"/>
    </source>
</evidence>
<evidence type="ECO:0000256" key="8">
    <source>
        <dbReference type="ARBA" id="ARBA00023136"/>
    </source>
</evidence>
<dbReference type="Pfam" id="PF23256">
    <property type="entry name" value="CHX17_2nd"/>
    <property type="match status" value="1"/>
</dbReference>
<gene>
    <name evidence="13" type="ORF">SLEP1_g2813</name>
</gene>
<evidence type="ECO:0000256" key="4">
    <source>
        <dbReference type="ARBA" id="ARBA00022692"/>
    </source>
</evidence>
<keyword evidence="7" id="KW-0406">Ion transport</keyword>
<dbReference type="Proteomes" id="UP001054252">
    <property type="component" value="Unassembled WGS sequence"/>
</dbReference>
<protein>
    <recommendedName>
        <fullName evidence="15">Cation/H+ exchanger domain-containing protein</fullName>
    </recommendedName>
</protein>
<feature type="transmembrane region" description="Helical" evidence="10">
    <location>
        <begin position="112"/>
        <end position="134"/>
    </location>
</feature>
<evidence type="ECO:0000256" key="5">
    <source>
        <dbReference type="ARBA" id="ARBA00022958"/>
    </source>
</evidence>
<name>A0AAV5HIT8_9ROSI</name>
<dbReference type="AlphaFoldDB" id="A0AAV5HIT8"/>
<evidence type="ECO:0000313" key="14">
    <source>
        <dbReference type="Proteomes" id="UP001054252"/>
    </source>
</evidence>
<feature type="domain" description="Cation/H+ exchanger transmembrane" evidence="11">
    <location>
        <begin position="67"/>
        <end position="450"/>
    </location>
</feature>
<dbReference type="InterPro" id="IPR050794">
    <property type="entry name" value="CPA2_transporter"/>
</dbReference>
<sequence length="872" mass="96190">MIQLGAKTPPNTSSQGKYNVVHPYANELLICYLDNITISNNTWQIVNPLVKSLPIFFTQICPVIFLIRLFMLLLKPARQPRFMAELLTSILIGRSVLGLWSEASDALNPFEGAALVEVVANLGLTYYMFVVGLEMDLTPVWNSGKVAFYVALSGVVAPLLLGPFMVSLLRGSFKGEQEVPAEASLFWSIALTVTSFPDLARILSDLKLLHTDLGKMALTAAVMTDITSWALLVIAVSSINGQKKIFMILPTLAFIFVFWVVLRPFLSLVFRLTTSKTKEATFVEGRYSDTHVIFILAAVPLFGCLTDLCGSHSMIGAFLFGLIIPPGELGTKVMDKIEEYVVGIMLPPVFLTTGFRTNMGSMLTGYNPGLMCLAIIFNIFIKPLSTLLVSTFLGSSIRDSLALAVLMNTKGVLSIIILNEGRNLKGFDQQTFAAMVVSIFLMTGMVGPIVSLTYKSTRNAKRMLVRSLEKSRQDSELRLLLGVHSSTNVSSLLNILQISNAQRKSPVTVFAVHLVELTGRASAMLIFHDCRAPKTTLEGNNTGMTREKAEAEEIISAFESFERDNLAVSIQPLTAVSSYASMHEDMSNFALDKGVTLILLPFHKEPTADGGWKDDNLQHRQVNQNLLSSAPCSVGIFVDRGLNLNFAPQEESVSSSHHHHGLIMNNNVCRIGMLFIGGPDDREALAYAWRMAGCHQDHVTLTVVRFLQGEDMAELMPTESFSNGRDHPSGIFTAMMESEREQQLDADYINEFRFRTMYDKSITFIEKQVNSAEQTVSAVVNDHNDFDLYVVGRGEGFASPLTAGLSDWSEYPELGVIGEALISSEFVSQASVLVVQQSPPVRTNNGSKKNRVFLDQGSDQTFVNHRNKDDDY</sequence>
<evidence type="ECO:0000259" key="12">
    <source>
        <dbReference type="Pfam" id="PF23256"/>
    </source>
</evidence>
<dbReference type="GO" id="GO:0012505">
    <property type="term" value="C:endomembrane system"/>
    <property type="evidence" value="ECO:0007669"/>
    <property type="project" value="TreeGrafter"/>
</dbReference>
<evidence type="ECO:0000256" key="10">
    <source>
        <dbReference type="SAM" id="Phobius"/>
    </source>
</evidence>
<feature type="transmembrane region" description="Helical" evidence="10">
    <location>
        <begin position="291"/>
        <end position="324"/>
    </location>
</feature>
<organism evidence="13 14">
    <name type="scientific">Rubroshorea leprosula</name>
    <dbReference type="NCBI Taxonomy" id="152421"/>
    <lineage>
        <taxon>Eukaryota</taxon>
        <taxon>Viridiplantae</taxon>
        <taxon>Streptophyta</taxon>
        <taxon>Embryophyta</taxon>
        <taxon>Tracheophyta</taxon>
        <taxon>Spermatophyta</taxon>
        <taxon>Magnoliopsida</taxon>
        <taxon>eudicotyledons</taxon>
        <taxon>Gunneridae</taxon>
        <taxon>Pentapetalae</taxon>
        <taxon>rosids</taxon>
        <taxon>malvids</taxon>
        <taxon>Malvales</taxon>
        <taxon>Dipterocarpaceae</taxon>
        <taxon>Rubroshorea</taxon>
    </lineage>
</organism>
<feature type="transmembrane region" description="Helical" evidence="10">
    <location>
        <begin position="431"/>
        <end position="454"/>
    </location>
</feature>
<evidence type="ECO:0000256" key="1">
    <source>
        <dbReference type="ARBA" id="ARBA00004141"/>
    </source>
</evidence>
<dbReference type="GO" id="GO:0006885">
    <property type="term" value="P:regulation of pH"/>
    <property type="evidence" value="ECO:0007669"/>
    <property type="project" value="TreeGrafter"/>
</dbReference>
<comment type="subcellular location">
    <subcellularLocation>
        <location evidence="1">Membrane</location>
        <topology evidence="1">Multi-pass membrane protein</topology>
    </subcellularLocation>
</comment>
<accession>A0AAV5HIT8</accession>
<evidence type="ECO:0000256" key="3">
    <source>
        <dbReference type="ARBA" id="ARBA00022538"/>
    </source>
</evidence>
<comment type="caution">
    <text evidence="13">The sequence shown here is derived from an EMBL/GenBank/DDBJ whole genome shotgun (WGS) entry which is preliminary data.</text>
</comment>
<dbReference type="InterPro" id="IPR006153">
    <property type="entry name" value="Cation/H_exchanger_TM"/>
</dbReference>
<evidence type="ECO:0000256" key="9">
    <source>
        <dbReference type="ARBA" id="ARBA00038341"/>
    </source>
</evidence>